<dbReference type="KEGG" id="nha:Nham_4460"/>
<dbReference type="RefSeq" id="WP_011505102.1">
    <property type="nucleotide sequence ID" value="NC_007960.1"/>
</dbReference>
<dbReference type="eggNOG" id="ENOG502ZARP">
    <property type="taxonomic scope" value="Bacteria"/>
</dbReference>
<keyword evidence="2" id="KW-1185">Reference proteome</keyword>
<dbReference type="OrthoDB" id="5903604at2"/>
<proteinExistence type="predicted"/>
<sequence length="295" mass="33321">MANRLFIIGNGFDLHHGIPSRYSQFGEYLLAVDPTAWQMINEYLYVDEDFWACFEERLASFDEDAVINHAEQFLVGYGADDWSDAYHHDFEYEIEQVVDALSRKLRDHFAAWIRQLPPPIPDTYSPVRCIDPGALYLTFNYTPTLEATYGVPSANVLHIHGNATIPSDQIVLGHGWERLEEEKLSPKVHEDTDTRVAGGYQLIDGYFSGTFKPTDDILCRNAAFFSGITNIDEVLVLGHSLSDVDVAYLHEVIRSIRPYATWTVSYHGSPVGEVERMGRLGVSPALSRFCPLSLL</sequence>
<organism evidence="1 2">
    <name type="scientific">Nitrobacter hamburgensis (strain DSM 10229 / NCIMB 13809 / X14)</name>
    <dbReference type="NCBI Taxonomy" id="323097"/>
    <lineage>
        <taxon>Bacteria</taxon>
        <taxon>Pseudomonadati</taxon>
        <taxon>Pseudomonadota</taxon>
        <taxon>Alphaproteobacteria</taxon>
        <taxon>Hyphomicrobiales</taxon>
        <taxon>Nitrobacteraceae</taxon>
        <taxon>Nitrobacter</taxon>
    </lineage>
</organism>
<evidence type="ECO:0008006" key="3">
    <source>
        <dbReference type="Google" id="ProtNLM"/>
    </source>
</evidence>
<dbReference type="HOGENOM" id="CLU_045940_0_0_5"/>
<reference evidence="2" key="1">
    <citation type="submission" date="2006-03" db="EMBL/GenBank/DDBJ databases">
        <title>Complete sequence of plasmid 2 of Nitrobacter hamburgensis X14.</title>
        <authorList>
            <consortium name="US DOE Joint Genome Institute"/>
            <person name="Copeland A."/>
            <person name="Lucas S."/>
            <person name="Lapidus A."/>
            <person name="Barry K."/>
            <person name="Detter J.C."/>
            <person name="Glavina del Rio T."/>
            <person name="Hammon N."/>
            <person name="Israni S."/>
            <person name="Dalin E."/>
            <person name="Tice H."/>
            <person name="Pitluck S."/>
            <person name="Chain P."/>
            <person name="Malfatti S."/>
            <person name="Shin M."/>
            <person name="Vergez L."/>
            <person name="Schmutz J."/>
            <person name="Larimer F."/>
            <person name="Land M."/>
            <person name="Hauser L."/>
            <person name="Kyrpides N."/>
            <person name="Ivanova N."/>
            <person name="Ward B."/>
            <person name="Arp D."/>
            <person name="Klotz M."/>
            <person name="Stein L."/>
            <person name="O'Mullan G."/>
            <person name="Starkenburg S."/>
            <person name="Sayavedra L."/>
            <person name="Poret-Peterson A.T."/>
            <person name="Gentry M.E."/>
            <person name="Bruce D."/>
            <person name="Richardson P."/>
        </authorList>
    </citation>
    <scope>NUCLEOTIDE SEQUENCE [LARGE SCALE GENOMIC DNA]</scope>
    <source>
        <strain evidence="2">DSM 10229 / NCIMB 13809 / X14</strain>
        <plasmid evidence="2">Plasmid pNITHX2</plasmid>
    </source>
</reference>
<dbReference type="Proteomes" id="UP000001953">
    <property type="component" value="Plasmid 2"/>
</dbReference>
<dbReference type="EMBL" id="CP000321">
    <property type="protein sequence ID" value="ABE65044.1"/>
    <property type="molecule type" value="Genomic_DNA"/>
</dbReference>
<geneLocation type="plasmid" evidence="2">
    <name>pNITHX2</name>
</geneLocation>
<protein>
    <recommendedName>
        <fullName evidence="3">Bacteriophage abortive infection AbiH</fullName>
    </recommendedName>
</protein>
<gene>
    <name evidence="1" type="ordered locus">Nham_4460</name>
</gene>
<dbReference type="InterPro" id="IPR025935">
    <property type="entry name" value="AbiH"/>
</dbReference>
<dbReference type="Pfam" id="PF14253">
    <property type="entry name" value="AbiH"/>
    <property type="match status" value="1"/>
</dbReference>
<accession>Q1QFF3</accession>
<keyword evidence="1" id="KW-0614">Plasmid</keyword>
<name>Q1QFF3_NITHX</name>
<evidence type="ECO:0000313" key="1">
    <source>
        <dbReference type="EMBL" id="ABE65044.1"/>
    </source>
</evidence>
<evidence type="ECO:0000313" key="2">
    <source>
        <dbReference type="Proteomes" id="UP000001953"/>
    </source>
</evidence>
<dbReference type="AlphaFoldDB" id="Q1QFF3"/>